<dbReference type="EMBL" id="GGEC01092923">
    <property type="protein sequence ID" value="MBX73407.1"/>
    <property type="molecule type" value="Transcribed_RNA"/>
</dbReference>
<sequence>MLVGQLNDYHPKCLKGSGCFQSR</sequence>
<evidence type="ECO:0000313" key="1">
    <source>
        <dbReference type="EMBL" id="MBX73407.1"/>
    </source>
</evidence>
<protein>
    <submittedName>
        <fullName evidence="1">Uncharacterized protein</fullName>
    </submittedName>
</protein>
<proteinExistence type="predicted"/>
<reference evidence="1" key="1">
    <citation type="submission" date="2018-02" db="EMBL/GenBank/DDBJ databases">
        <title>Rhizophora mucronata_Transcriptome.</title>
        <authorList>
            <person name="Meera S.P."/>
            <person name="Sreeshan A."/>
            <person name="Augustine A."/>
        </authorList>
    </citation>
    <scope>NUCLEOTIDE SEQUENCE</scope>
    <source>
        <tissue evidence="1">Leaf</tissue>
    </source>
</reference>
<organism evidence="1">
    <name type="scientific">Rhizophora mucronata</name>
    <name type="common">Asiatic mangrove</name>
    <dbReference type="NCBI Taxonomy" id="61149"/>
    <lineage>
        <taxon>Eukaryota</taxon>
        <taxon>Viridiplantae</taxon>
        <taxon>Streptophyta</taxon>
        <taxon>Embryophyta</taxon>
        <taxon>Tracheophyta</taxon>
        <taxon>Spermatophyta</taxon>
        <taxon>Magnoliopsida</taxon>
        <taxon>eudicotyledons</taxon>
        <taxon>Gunneridae</taxon>
        <taxon>Pentapetalae</taxon>
        <taxon>rosids</taxon>
        <taxon>fabids</taxon>
        <taxon>Malpighiales</taxon>
        <taxon>Rhizophoraceae</taxon>
        <taxon>Rhizophora</taxon>
    </lineage>
</organism>
<accession>A0A2P2R2L1</accession>
<name>A0A2P2R2L1_RHIMU</name>
<dbReference type="AlphaFoldDB" id="A0A2P2R2L1"/>